<protein>
    <submittedName>
        <fullName evidence="1">HAD-IIIC family phosphatase</fullName>
    </submittedName>
</protein>
<reference evidence="1" key="1">
    <citation type="journal article" date="2025" name="Int. J. Syst. Evol. Microbiol.">
        <title>Streptomyces citrinus sp. nov., with yellow diffusible pigment.</title>
        <authorList>
            <person name="He Y."/>
            <person name="Yang E."/>
            <person name="Xu J."/>
            <person name="Sun Y."/>
            <person name="Sun L."/>
        </authorList>
    </citation>
    <scope>NUCLEOTIDE SEQUENCE</scope>
    <source>
        <strain evidence="1">Q6</strain>
    </source>
</reference>
<dbReference type="Proteomes" id="UP001432251">
    <property type="component" value="Chromosome"/>
</dbReference>
<sequence>MADDDLLTRARRLTEPGAAADPGLTARLADRFDTPVAREAGRILAAVDPRLLCAPGHEPRPLRVALAPSFTADQMAAPLRVALLASGFAPEFQIAAPDQQLLRLGGAVADLDAFGADLTLCPVHEEVFLPRDLDPGDLDALRAAVDERWERFAAAVGSYAARTTGTVLLNTVPLPASVLRGVVPHRGRAALARLWRELNLRLLDLAEQADRVDVVDLETLLAEHPGPLRDGRLHAFAQMAWAPGVEDRYAAEVAAYTRAFTGRGKKCLVLDLDNTLWGGVLGDDGPENIQLGPLYPGNAYVAVQRAALALRRQGVLLAVASKNDPDLVARVLDEHPGLVLRATDFVAVEAGWGPKDDSIRRIAEQLNIGLDSIVFADDSAFECDLVRHSLPEVTVIHLAGDPADHAAALLAGGGFDALTTTDTDKERTGLYRARAQRHRFSADQSSPEDYLHGLGLRVTLRAADAYTLPRIVQLGGRTNQFNLIGGCHSEADTRRMADSPEHALYAFEVADRFGDEGVVGALWIARHHDHWVLENAVMSCRVFARGVEHAVLGAVADHARAAGAARLEADLRRTPRNGPAARFLDEAGFALAEPGADGTERRVLALDPGPAATAPWITVTVTAPAAAGSREGHLIA</sequence>
<name>A0ACD5AH93_9ACTN</name>
<dbReference type="EMBL" id="CP146022">
    <property type="protein sequence ID" value="WWQ66593.1"/>
    <property type="molecule type" value="Genomic_DNA"/>
</dbReference>
<organism evidence="1 2">
    <name type="scientific">Streptomyces citrinus</name>
    <dbReference type="NCBI Taxonomy" id="3118173"/>
    <lineage>
        <taxon>Bacteria</taxon>
        <taxon>Bacillati</taxon>
        <taxon>Actinomycetota</taxon>
        <taxon>Actinomycetes</taxon>
        <taxon>Kitasatosporales</taxon>
        <taxon>Streptomycetaceae</taxon>
        <taxon>Streptomyces</taxon>
    </lineage>
</organism>
<accession>A0ACD5AH93</accession>
<keyword evidence="2" id="KW-1185">Reference proteome</keyword>
<gene>
    <name evidence="1" type="ORF">V2W30_26845</name>
</gene>
<evidence type="ECO:0000313" key="1">
    <source>
        <dbReference type="EMBL" id="WWQ66593.1"/>
    </source>
</evidence>
<evidence type="ECO:0000313" key="2">
    <source>
        <dbReference type="Proteomes" id="UP001432251"/>
    </source>
</evidence>
<proteinExistence type="predicted"/>